<organism evidence="1 2">
    <name type="scientific">Riccia fluitans</name>
    <dbReference type="NCBI Taxonomy" id="41844"/>
    <lineage>
        <taxon>Eukaryota</taxon>
        <taxon>Viridiplantae</taxon>
        <taxon>Streptophyta</taxon>
        <taxon>Embryophyta</taxon>
        <taxon>Marchantiophyta</taxon>
        <taxon>Marchantiopsida</taxon>
        <taxon>Marchantiidae</taxon>
        <taxon>Marchantiales</taxon>
        <taxon>Ricciaceae</taxon>
        <taxon>Riccia</taxon>
    </lineage>
</organism>
<sequence length="301" mass="34097">MMIASLRTLNMELSPVGSNAKLRRRAGITHEFEENFEDREKNSKAVVLFGRTGEDKTNVATALIRGGPGFESGGFTLQGDGHSMLVQTQSGRSWSVTDTIGGLSPAEAEKKSRFEALEIVTKFLMNLRGEYSHIIYTHNAVVASSTVDHLLWLAFEQIFAGAEEAYVVLYTGGDEKWLETHRSMQPDYLKLQTVLVTDISPGRFGDERKQGSLRANSNSKETIEVLEKKLEEIVDRRKRKYLRPFISDMDEEMLRHKAETLLVSLAENIQSRLHPNLWMKVACKFSTFFPIVWYFRELGAA</sequence>
<evidence type="ECO:0000313" key="1">
    <source>
        <dbReference type="EMBL" id="KAL2630055.1"/>
    </source>
</evidence>
<name>A0ABD1YHS9_9MARC</name>
<evidence type="ECO:0000313" key="2">
    <source>
        <dbReference type="Proteomes" id="UP001605036"/>
    </source>
</evidence>
<comment type="caution">
    <text evidence="1">The sequence shown here is derived from an EMBL/GenBank/DDBJ whole genome shotgun (WGS) entry which is preliminary data.</text>
</comment>
<dbReference type="Gene3D" id="3.40.50.300">
    <property type="entry name" value="P-loop containing nucleotide triphosphate hydrolases"/>
    <property type="match status" value="1"/>
</dbReference>
<gene>
    <name evidence="1" type="ORF">R1flu_014741</name>
</gene>
<keyword evidence="2" id="KW-1185">Reference proteome</keyword>
<dbReference type="InterPro" id="IPR027417">
    <property type="entry name" value="P-loop_NTPase"/>
</dbReference>
<protein>
    <recommendedName>
        <fullName evidence="3">AIG1-type G domain-containing protein</fullName>
    </recommendedName>
</protein>
<accession>A0ABD1YHS9</accession>
<dbReference type="AlphaFoldDB" id="A0ABD1YHS9"/>
<reference evidence="1 2" key="1">
    <citation type="submission" date="2024-09" db="EMBL/GenBank/DDBJ databases">
        <title>Chromosome-scale assembly of Riccia fluitans.</title>
        <authorList>
            <person name="Paukszto L."/>
            <person name="Sawicki J."/>
            <person name="Karawczyk K."/>
            <person name="Piernik-Szablinska J."/>
            <person name="Szczecinska M."/>
            <person name="Mazdziarz M."/>
        </authorList>
    </citation>
    <scope>NUCLEOTIDE SEQUENCE [LARGE SCALE GENOMIC DNA]</scope>
    <source>
        <strain evidence="1">Rf_01</strain>
        <tissue evidence="1">Aerial parts of the thallus</tissue>
    </source>
</reference>
<dbReference type="Proteomes" id="UP001605036">
    <property type="component" value="Unassembled WGS sequence"/>
</dbReference>
<proteinExistence type="predicted"/>
<evidence type="ECO:0008006" key="3">
    <source>
        <dbReference type="Google" id="ProtNLM"/>
    </source>
</evidence>
<dbReference type="EMBL" id="JBHFFA010000004">
    <property type="protein sequence ID" value="KAL2630055.1"/>
    <property type="molecule type" value="Genomic_DNA"/>
</dbReference>